<protein>
    <submittedName>
        <fullName evidence="2">Uncharacterized protein</fullName>
    </submittedName>
</protein>
<dbReference type="Proteomes" id="UP000386466">
    <property type="component" value="Unassembled WGS sequence"/>
</dbReference>
<evidence type="ECO:0000256" key="1">
    <source>
        <dbReference type="SAM" id="MobiDB-lite"/>
    </source>
</evidence>
<dbReference type="EMBL" id="CAAGRJ010036559">
    <property type="protein sequence ID" value="VFV44996.1"/>
    <property type="molecule type" value="Genomic_DNA"/>
</dbReference>
<feature type="region of interest" description="Disordered" evidence="1">
    <location>
        <begin position="62"/>
        <end position="102"/>
    </location>
</feature>
<proteinExistence type="predicted"/>
<sequence>QSRTCPLPSASVHSLLLHCRHQAPGSTSLLSFVSDAAVFPPTPYFCGTAALTLSDSLWEGLTEQRPAASRTQEHSRDSAAAEAQRLRPGASPPQKKFTQSCGSSVSGIMANHNTHLAPGFTLNDLVPAPANVVVLLGPLAPLRLGEPHSLYETSSQQGNRFSSCGSKPRTSLCSWGFALPTRAPP</sequence>
<feature type="non-terminal residue" evidence="2">
    <location>
        <position position="1"/>
    </location>
</feature>
<gene>
    <name evidence="2" type="ORF">LYPA_23C004432</name>
</gene>
<feature type="non-terminal residue" evidence="2">
    <location>
        <position position="185"/>
    </location>
</feature>
<name>A0A485PMT9_LYNPA</name>
<accession>A0A485PMT9</accession>
<evidence type="ECO:0000313" key="2">
    <source>
        <dbReference type="EMBL" id="VFV44996.1"/>
    </source>
</evidence>
<reference evidence="2 3" key="1">
    <citation type="submission" date="2019-01" db="EMBL/GenBank/DDBJ databases">
        <authorList>
            <person name="Alioto T."/>
            <person name="Alioto T."/>
        </authorList>
    </citation>
    <scope>NUCLEOTIDE SEQUENCE [LARGE SCALE GENOMIC DNA]</scope>
</reference>
<evidence type="ECO:0000313" key="3">
    <source>
        <dbReference type="Proteomes" id="UP000386466"/>
    </source>
</evidence>
<keyword evidence="3" id="KW-1185">Reference proteome</keyword>
<organism evidence="2 3">
    <name type="scientific">Lynx pardinus</name>
    <name type="common">Iberian lynx</name>
    <name type="synonym">Felis pardina</name>
    <dbReference type="NCBI Taxonomy" id="191816"/>
    <lineage>
        <taxon>Eukaryota</taxon>
        <taxon>Metazoa</taxon>
        <taxon>Chordata</taxon>
        <taxon>Craniata</taxon>
        <taxon>Vertebrata</taxon>
        <taxon>Euteleostomi</taxon>
        <taxon>Mammalia</taxon>
        <taxon>Eutheria</taxon>
        <taxon>Laurasiatheria</taxon>
        <taxon>Carnivora</taxon>
        <taxon>Feliformia</taxon>
        <taxon>Felidae</taxon>
        <taxon>Felinae</taxon>
        <taxon>Lynx</taxon>
    </lineage>
</organism>
<dbReference type="AlphaFoldDB" id="A0A485PMT9"/>